<dbReference type="AlphaFoldDB" id="A0A4Q7LR33"/>
<accession>A0A4Q7LR33</accession>
<reference evidence="3 4" key="1">
    <citation type="journal article" date="2015" name="Stand. Genomic Sci.">
        <title>Genomic Encyclopedia of Bacterial and Archaeal Type Strains, Phase III: the genomes of soil and plant-associated and newly described type strains.</title>
        <authorList>
            <person name="Whitman W.B."/>
            <person name="Woyke T."/>
            <person name="Klenk H.P."/>
            <person name="Zhou Y."/>
            <person name="Lilburn T.G."/>
            <person name="Beck B.J."/>
            <person name="De Vos P."/>
            <person name="Vandamme P."/>
            <person name="Eisen J.A."/>
            <person name="Garrity G."/>
            <person name="Hugenholtz P."/>
            <person name="Kyrpides N.C."/>
        </authorList>
    </citation>
    <scope>NUCLEOTIDE SEQUENCE [LARGE SCALE GENOMIC DNA]</scope>
    <source>
        <strain evidence="3 4">CV2</strain>
    </source>
</reference>
<name>A0A4Q7LR33_9MICO</name>
<dbReference type="RefSeq" id="WP_130485463.1">
    <property type="nucleotide sequence ID" value="NZ_SGWW01000003.1"/>
</dbReference>
<evidence type="ECO:0000256" key="1">
    <source>
        <dbReference type="SAM" id="MobiDB-lite"/>
    </source>
</evidence>
<gene>
    <name evidence="3" type="ORF">EV141_1631</name>
</gene>
<dbReference type="OrthoDB" id="5244233at2"/>
<keyword evidence="2" id="KW-0472">Membrane</keyword>
<sequence length="170" mass="17681">MTNDRYPGTPGDDLDELDDPNAPGWQPDPERPGYERWYDGQALIGPAKKEPDPFSAFSPSVARSLRPGPNRDARIARWGILATLAGFGLQQVVGGGFLTGPGVERLDLILIALAVAAAAAIATVVFALRALKRAPKLGGRGIATVALVIALLLGLAPTLLLIAILIGGGV</sequence>
<feature type="transmembrane region" description="Helical" evidence="2">
    <location>
        <begin position="75"/>
        <end position="97"/>
    </location>
</feature>
<feature type="transmembrane region" description="Helical" evidence="2">
    <location>
        <begin position="143"/>
        <end position="166"/>
    </location>
</feature>
<evidence type="ECO:0000313" key="3">
    <source>
        <dbReference type="EMBL" id="RZS56179.1"/>
    </source>
</evidence>
<evidence type="ECO:0000256" key="2">
    <source>
        <dbReference type="SAM" id="Phobius"/>
    </source>
</evidence>
<evidence type="ECO:0000313" key="4">
    <source>
        <dbReference type="Proteomes" id="UP000293519"/>
    </source>
</evidence>
<dbReference type="EMBL" id="SGWW01000003">
    <property type="protein sequence ID" value="RZS56179.1"/>
    <property type="molecule type" value="Genomic_DNA"/>
</dbReference>
<comment type="caution">
    <text evidence="3">The sequence shown here is derived from an EMBL/GenBank/DDBJ whole genome shotgun (WGS) entry which is preliminary data.</text>
</comment>
<keyword evidence="2" id="KW-1133">Transmembrane helix</keyword>
<feature type="region of interest" description="Disordered" evidence="1">
    <location>
        <begin position="1"/>
        <end position="36"/>
    </location>
</feature>
<keyword evidence="4" id="KW-1185">Reference proteome</keyword>
<keyword evidence="2" id="KW-0812">Transmembrane</keyword>
<proteinExistence type="predicted"/>
<feature type="transmembrane region" description="Helical" evidence="2">
    <location>
        <begin position="109"/>
        <end position="131"/>
    </location>
</feature>
<protein>
    <submittedName>
        <fullName evidence="3">Uncharacterized protein</fullName>
    </submittedName>
</protein>
<dbReference type="Proteomes" id="UP000293519">
    <property type="component" value="Unassembled WGS sequence"/>
</dbReference>
<organism evidence="3 4">
    <name type="scientific">Microcella putealis</name>
    <dbReference type="NCBI Taxonomy" id="337005"/>
    <lineage>
        <taxon>Bacteria</taxon>
        <taxon>Bacillati</taxon>
        <taxon>Actinomycetota</taxon>
        <taxon>Actinomycetes</taxon>
        <taxon>Micrococcales</taxon>
        <taxon>Microbacteriaceae</taxon>
        <taxon>Microcella</taxon>
    </lineage>
</organism>